<name>A0A1J4JBV5_9EUKA</name>
<dbReference type="InterPro" id="IPR024977">
    <property type="entry name" value="Apc4-like_WD40_dom"/>
</dbReference>
<dbReference type="GO" id="GO:0005737">
    <property type="term" value="C:cytoplasm"/>
    <property type="evidence" value="ECO:0007669"/>
    <property type="project" value="TreeGrafter"/>
</dbReference>
<dbReference type="PANTHER" id="PTHR14593">
    <property type="entry name" value="WD REPEAT-CONTAINING PROTEIN 11"/>
    <property type="match status" value="1"/>
</dbReference>
<protein>
    <recommendedName>
        <fullName evidence="1">Anaphase-promoting complex subunit 4-like WD40 domain-containing protein</fullName>
    </recommendedName>
</protein>
<organism evidence="2 3">
    <name type="scientific">Tritrichomonas foetus</name>
    <dbReference type="NCBI Taxonomy" id="1144522"/>
    <lineage>
        <taxon>Eukaryota</taxon>
        <taxon>Metamonada</taxon>
        <taxon>Parabasalia</taxon>
        <taxon>Tritrichomonadida</taxon>
        <taxon>Tritrichomonadidae</taxon>
        <taxon>Tritrichomonas</taxon>
    </lineage>
</organism>
<dbReference type="OrthoDB" id="1291858at2759"/>
<dbReference type="SMART" id="SM00320">
    <property type="entry name" value="WD40"/>
    <property type="match status" value="2"/>
</dbReference>
<sequence>MTNKISLTALPFPHEGFNSCCIDWGSCGLVALAAKNSILLYSINKQNILFKRFIDIESSITCLKFHPEKPLLAVADESSLLFIYDCETCQIIGKKMTTNEKKNITSLQWKGDILLGLVPNHYLLGFDVSENSPSLIYKVEFSHEFERIAVDPFNNFRILLWSPSLLSFSIVQSTNSRLAPEPPTNTEEISGTNKILDIIFHPHIPDVLIMVLSKSIIAYELQTKSTLTILSDETSLSNFCQIAISNHNHKNLLLYYSNSTVSVYQMQPKSFIKSGQIHIRRDTKDNFGVIVASPVFSRYFLCYSISNGLTLIRITDKGMPVIKQVASIYPCHFSAFDTIDTLLAAGTTNGKIFIFDATKNETKMLLSIGIENTKLNMFRSNNESNMKSKNNYFSISYMKFINNNELLWSTSNQSGLINLKNRTIKKFERRLGSVQFFYSSPEIGLAVHNQQTLSVVNGNTERIIILDSSIISAAAQINRTPATCFNGDCPNFALLLNNREINIFNIRSSHPVLRLRIQDDIETPTAIAWKGDNLVFSDNDGILISYDFNYGVSSRILALPQIKKIVFEYGEGNTAILLTKTGKLGICDISKKKVEPFLGNIHDFTLFNEKDLFLILNNGSMKVISYYMSKSKNKYKIKSVTHLKEPIDSLSTRLNSLSLQILALEGENKTPKQISKICALNCFLFDSNLWRVVDRYFGGQKELSLRFSHYGKTEEIRKQNIFKENFIDVNNNSQNKSKNSIFAVFMKAKIGDFERVSQMLLETDPDSDQYVVSCIAGALMMNGIDENSKELLKSVAVSLFAKNKYIEGTFLLLLCKLDSLAAQYLQDTELWEQSLDILKSIQITPLIDVKTDNQAGIPDENEINDAKNSKDGERNKKVIDLIRKSAEHFVASSLKEKAALIFASIGDFHPVLSLLVQKKRYVLAFHLMMFLDSLEALKPYDGRDKNFFGNLDEIRQKIVEESSIYISSH</sequence>
<dbReference type="RefSeq" id="XP_068347877.1">
    <property type="nucleotide sequence ID" value="XM_068495719.1"/>
</dbReference>
<reference evidence="2" key="1">
    <citation type="submission" date="2016-10" db="EMBL/GenBank/DDBJ databases">
        <authorList>
            <person name="Benchimol M."/>
            <person name="Almeida L.G."/>
            <person name="Vasconcelos A.T."/>
            <person name="Perreira-Neves A."/>
            <person name="Rosa I.A."/>
            <person name="Tasca T."/>
            <person name="Bogo M.R."/>
            <person name="de Souza W."/>
        </authorList>
    </citation>
    <scope>NUCLEOTIDE SEQUENCE [LARGE SCALE GENOMIC DNA]</scope>
    <source>
        <strain evidence="2">K</strain>
    </source>
</reference>
<dbReference type="InterPro" id="IPR015943">
    <property type="entry name" value="WD40/YVTN_repeat-like_dom_sf"/>
</dbReference>
<dbReference type="InterPro" id="IPR039694">
    <property type="entry name" value="WDR11"/>
</dbReference>
<keyword evidence="3" id="KW-1185">Reference proteome</keyword>
<evidence type="ECO:0000259" key="1">
    <source>
        <dbReference type="Pfam" id="PF12894"/>
    </source>
</evidence>
<comment type="caution">
    <text evidence="2">The sequence shown here is derived from an EMBL/GenBank/DDBJ whole genome shotgun (WGS) entry which is preliminary data.</text>
</comment>
<dbReference type="Gene3D" id="2.130.10.10">
    <property type="entry name" value="YVTN repeat-like/Quinoprotein amine dehydrogenase"/>
    <property type="match status" value="2"/>
</dbReference>
<dbReference type="GeneID" id="94830423"/>
<dbReference type="SUPFAM" id="SSF50978">
    <property type="entry name" value="WD40 repeat-like"/>
    <property type="match status" value="2"/>
</dbReference>
<dbReference type="VEuPathDB" id="TrichDB:TRFO_10889"/>
<gene>
    <name evidence="2" type="ORF">TRFO_10889</name>
</gene>
<dbReference type="Proteomes" id="UP000179807">
    <property type="component" value="Unassembled WGS sequence"/>
</dbReference>
<accession>A0A1J4JBV5</accession>
<evidence type="ECO:0000313" key="2">
    <source>
        <dbReference type="EMBL" id="OHS94740.1"/>
    </source>
</evidence>
<dbReference type="Pfam" id="PF12894">
    <property type="entry name" value="ANAPC4_WD40"/>
    <property type="match status" value="1"/>
</dbReference>
<dbReference type="InterPro" id="IPR036322">
    <property type="entry name" value="WD40_repeat_dom_sf"/>
</dbReference>
<dbReference type="EMBL" id="MLAK01001293">
    <property type="protein sequence ID" value="OHS94740.1"/>
    <property type="molecule type" value="Genomic_DNA"/>
</dbReference>
<proteinExistence type="predicted"/>
<dbReference type="InterPro" id="IPR001680">
    <property type="entry name" value="WD40_rpt"/>
</dbReference>
<evidence type="ECO:0000313" key="3">
    <source>
        <dbReference type="Proteomes" id="UP000179807"/>
    </source>
</evidence>
<feature type="domain" description="Anaphase-promoting complex subunit 4-like WD40" evidence="1">
    <location>
        <begin position="29"/>
        <end position="110"/>
    </location>
</feature>
<dbReference type="PANTHER" id="PTHR14593:SF5">
    <property type="entry name" value="WD REPEAT-CONTAINING PROTEIN 11"/>
    <property type="match status" value="1"/>
</dbReference>
<dbReference type="AlphaFoldDB" id="A0A1J4JBV5"/>